<dbReference type="InterPro" id="IPR008325">
    <property type="entry name" value="EipA-like"/>
</dbReference>
<evidence type="ECO:0008006" key="3">
    <source>
        <dbReference type="Google" id="ProtNLM"/>
    </source>
</evidence>
<accession>B8IQX5</accession>
<name>B8IQX5_METNO</name>
<protein>
    <recommendedName>
        <fullName evidence="3">DUF1134 domain-containing protein</fullName>
    </recommendedName>
</protein>
<dbReference type="HOGENOM" id="CLU_077638_1_0_5"/>
<dbReference type="KEGG" id="mno:Mnod_1687"/>
<gene>
    <name evidence="1" type="ordered locus">Mnod_1687</name>
</gene>
<reference evidence="1 2" key="1">
    <citation type="submission" date="2009-01" db="EMBL/GenBank/DDBJ databases">
        <title>Complete sequence of chromosome of Methylobacterium nodulans ORS 2060.</title>
        <authorList>
            <consortium name="US DOE Joint Genome Institute"/>
            <person name="Lucas S."/>
            <person name="Copeland A."/>
            <person name="Lapidus A."/>
            <person name="Glavina del Rio T."/>
            <person name="Dalin E."/>
            <person name="Tice H."/>
            <person name="Bruce D."/>
            <person name="Goodwin L."/>
            <person name="Pitluck S."/>
            <person name="Sims D."/>
            <person name="Brettin T."/>
            <person name="Detter J.C."/>
            <person name="Han C."/>
            <person name="Larimer F."/>
            <person name="Land M."/>
            <person name="Hauser L."/>
            <person name="Kyrpides N."/>
            <person name="Ivanova N."/>
            <person name="Marx C.J."/>
            <person name="Richardson P."/>
        </authorList>
    </citation>
    <scope>NUCLEOTIDE SEQUENCE [LARGE SCALE GENOMIC DNA]</scope>
    <source>
        <strain evidence="2">LMG 21967 / CNCM I-2342 / ORS 2060</strain>
    </source>
</reference>
<dbReference type="OrthoDB" id="9796051at2"/>
<dbReference type="EMBL" id="CP001349">
    <property type="protein sequence ID" value="ACL56677.1"/>
    <property type="molecule type" value="Genomic_DNA"/>
</dbReference>
<dbReference type="Proteomes" id="UP000008207">
    <property type="component" value="Chromosome"/>
</dbReference>
<dbReference type="AlphaFoldDB" id="B8IQX5"/>
<dbReference type="PIRSF" id="PIRSF033924">
    <property type="entry name" value="UCP033924"/>
    <property type="match status" value="1"/>
</dbReference>
<sequence>MLFASSGPDPVRRPTRRALLCAAASLVCGLGPAAAQNANPETFDSREILDSGHRFFGATSRGLALAVQEAARRWGEPNGYILGQEASGAVIGGVRYGEGTLYTRNAGQRRVFWQGPSLGFDVGGDGARTMMLVYNLPSVRGLFRRFVGMDGSAYVVGGVSMAAAAADNIVVVPIRTGVGARLGINVGYLKFTDEPTWNPF</sequence>
<dbReference type="eggNOG" id="COG5400">
    <property type="taxonomic scope" value="Bacteria"/>
</dbReference>
<dbReference type="Pfam" id="PF06577">
    <property type="entry name" value="EipA"/>
    <property type="match status" value="1"/>
</dbReference>
<dbReference type="RefSeq" id="WP_015928370.1">
    <property type="nucleotide sequence ID" value="NC_011894.1"/>
</dbReference>
<dbReference type="STRING" id="460265.Mnod_1687"/>
<organism evidence="1 2">
    <name type="scientific">Methylobacterium nodulans (strain LMG 21967 / CNCM I-2342 / ORS 2060)</name>
    <dbReference type="NCBI Taxonomy" id="460265"/>
    <lineage>
        <taxon>Bacteria</taxon>
        <taxon>Pseudomonadati</taxon>
        <taxon>Pseudomonadota</taxon>
        <taxon>Alphaproteobacteria</taxon>
        <taxon>Hyphomicrobiales</taxon>
        <taxon>Methylobacteriaceae</taxon>
        <taxon>Methylobacterium</taxon>
    </lineage>
</organism>
<keyword evidence="2" id="KW-1185">Reference proteome</keyword>
<evidence type="ECO:0000313" key="2">
    <source>
        <dbReference type="Proteomes" id="UP000008207"/>
    </source>
</evidence>
<evidence type="ECO:0000313" key="1">
    <source>
        <dbReference type="EMBL" id="ACL56677.1"/>
    </source>
</evidence>
<proteinExistence type="predicted"/>